<reference evidence="1 2" key="1">
    <citation type="submission" date="2016-05" db="EMBL/GenBank/DDBJ databases">
        <title>Genome sequencing of Acetobacter pasteurianus strain SRCM100623.</title>
        <authorList>
            <person name="Song Y.R."/>
        </authorList>
    </citation>
    <scope>NUCLEOTIDE SEQUENCE [LARGE SCALE GENOMIC DNA]</scope>
    <source>
        <strain evidence="1 2">SRCM100623</strain>
    </source>
</reference>
<sequence length="186" mass="21135">MLLSNKEAIRQVVNWWHGLQPDPERKQFGDRATLARLRRCATVTEALFEPQTQALVHKCGAKKDSELSRLALVAAVLAHVRANKTGACMARLIGPSDTSDSATALCKPVRFRRLLDMETYDDCLRSFRRLVVMAGEPLDVADLARSVIMWPREDTWDDLAGDQVRRQWVYNYWNAGIPENSSEKHN</sequence>
<dbReference type="CDD" id="cd09731">
    <property type="entry name" value="Cse2_I-E"/>
    <property type="match status" value="1"/>
</dbReference>
<proteinExistence type="predicted"/>
<comment type="caution">
    <text evidence="1">The sequence shown here is derived from an EMBL/GenBank/DDBJ whole genome shotgun (WGS) entry which is preliminary data.</text>
</comment>
<evidence type="ECO:0000313" key="1">
    <source>
        <dbReference type="EMBL" id="OAZ75822.1"/>
    </source>
</evidence>
<dbReference type="Pfam" id="PF09485">
    <property type="entry name" value="CRISPR_Cse2"/>
    <property type="match status" value="1"/>
</dbReference>
<dbReference type="InterPro" id="IPR013382">
    <property type="entry name" value="CRISPR-assoc_prot_Cse2"/>
</dbReference>
<evidence type="ECO:0008006" key="3">
    <source>
        <dbReference type="Google" id="ProtNLM"/>
    </source>
</evidence>
<organism evidence="1 2">
    <name type="scientific">Acetobacter pasteurianus</name>
    <name type="common">Acetobacter turbidans</name>
    <dbReference type="NCBI Taxonomy" id="438"/>
    <lineage>
        <taxon>Bacteria</taxon>
        <taxon>Pseudomonadati</taxon>
        <taxon>Pseudomonadota</taxon>
        <taxon>Alphaproteobacteria</taxon>
        <taxon>Acetobacterales</taxon>
        <taxon>Acetobacteraceae</taxon>
        <taxon>Acetobacter</taxon>
    </lineage>
</organism>
<gene>
    <name evidence="1" type="ORF">SRCM100623_00339</name>
</gene>
<dbReference type="NCBIfam" id="TIGR02548">
    <property type="entry name" value="casB_cse2"/>
    <property type="match status" value="1"/>
</dbReference>
<dbReference type="Gene3D" id="1.10.520.40">
    <property type="entry name" value="CRISPR-associated protein Cse2"/>
    <property type="match status" value="1"/>
</dbReference>
<dbReference type="OMA" id="LCKPVRF"/>
<accession>A0A1A0DMB8</accession>
<dbReference type="AlphaFoldDB" id="A0A1A0DMB8"/>
<dbReference type="Proteomes" id="UP000093796">
    <property type="component" value="Unassembled WGS sequence"/>
</dbReference>
<dbReference type="PATRIC" id="fig|438.15.peg.372"/>
<dbReference type="OrthoDB" id="7274589at2"/>
<name>A0A1A0DMB8_ACEPA</name>
<dbReference type="RefSeq" id="WP_012813183.1">
    <property type="nucleotide sequence ID" value="NZ_LYUD01000027.1"/>
</dbReference>
<dbReference type="InterPro" id="IPR038287">
    <property type="entry name" value="Cse2_sf"/>
</dbReference>
<evidence type="ECO:0000313" key="2">
    <source>
        <dbReference type="Proteomes" id="UP000093796"/>
    </source>
</evidence>
<protein>
    <recommendedName>
        <fullName evidence="3">Type I-E CRISPR-associated protein Cse2/CasB</fullName>
    </recommendedName>
</protein>
<dbReference type="EMBL" id="LYUD01000027">
    <property type="protein sequence ID" value="OAZ75822.1"/>
    <property type="molecule type" value="Genomic_DNA"/>
</dbReference>